<dbReference type="RefSeq" id="WP_126422065.1">
    <property type="nucleotide sequence ID" value="NZ_AP019367.1"/>
</dbReference>
<dbReference type="AlphaFoldDB" id="A0A3G9JY18"/>
<dbReference type="InterPro" id="IPR036371">
    <property type="entry name" value="TPK_B1-bd_sf"/>
</dbReference>
<dbReference type="InterPro" id="IPR053149">
    <property type="entry name" value="TPK"/>
</dbReference>
<accession>A0A3G9JY18</accession>
<keyword evidence="2" id="KW-0547">Nucleotide-binding</keyword>
<keyword evidence="1" id="KW-0808">Transferase</keyword>
<evidence type="ECO:0000256" key="4">
    <source>
        <dbReference type="ARBA" id="ARBA00022840"/>
    </source>
</evidence>
<dbReference type="InterPro" id="IPR036759">
    <property type="entry name" value="TPK_catalytic_sf"/>
</dbReference>
<name>A0A3G9JY18_9ACTN</name>
<dbReference type="GO" id="GO:0009229">
    <property type="term" value="P:thiamine diphosphate biosynthetic process"/>
    <property type="evidence" value="ECO:0007669"/>
    <property type="project" value="InterPro"/>
</dbReference>
<organism evidence="6 7">
    <name type="scientific">Parolsenella catena</name>
    <dbReference type="NCBI Taxonomy" id="2003188"/>
    <lineage>
        <taxon>Bacteria</taxon>
        <taxon>Bacillati</taxon>
        <taxon>Actinomycetota</taxon>
        <taxon>Coriobacteriia</taxon>
        <taxon>Coriobacteriales</taxon>
        <taxon>Atopobiaceae</taxon>
        <taxon>Parolsenella</taxon>
    </lineage>
</organism>
<dbReference type="PANTHER" id="PTHR41299">
    <property type="entry name" value="THIAMINE PYROPHOSPHOKINASE"/>
    <property type="match status" value="1"/>
</dbReference>
<dbReference type="GO" id="GO:0004788">
    <property type="term" value="F:thiamine diphosphokinase activity"/>
    <property type="evidence" value="ECO:0007669"/>
    <property type="project" value="InterPro"/>
</dbReference>
<dbReference type="GO" id="GO:0006772">
    <property type="term" value="P:thiamine metabolic process"/>
    <property type="evidence" value="ECO:0007669"/>
    <property type="project" value="InterPro"/>
</dbReference>
<keyword evidence="3" id="KW-0418">Kinase</keyword>
<dbReference type="GO" id="GO:0016301">
    <property type="term" value="F:kinase activity"/>
    <property type="evidence" value="ECO:0007669"/>
    <property type="project" value="UniProtKB-KW"/>
</dbReference>
<dbReference type="KEGG" id="pcat:Pcatena_09150"/>
<dbReference type="OrthoDB" id="9797743at2"/>
<dbReference type="InterPro" id="IPR006282">
    <property type="entry name" value="Thi_PPkinase"/>
</dbReference>
<dbReference type="GeneID" id="88849050"/>
<dbReference type="PANTHER" id="PTHR41299:SF1">
    <property type="entry name" value="THIAMINE PYROPHOSPHOKINASE"/>
    <property type="match status" value="1"/>
</dbReference>
<dbReference type="SUPFAM" id="SSF63862">
    <property type="entry name" value="Thiamin pyrophosphokinase, substrate-binding domain"/>
    <property type="match status" value="1"/>
</dbReference>
<dbReference type="InterPro" id="IPR007373">
    <property type="entry name" value="Thiamin_PyroPKinase_B1-bd"/>
</dbReference>
<dbReference type="Gene3D" id="3.40.50.10240">
    <property type="entry name" value="Thiamin pyrophosphokinase, catalytic domain"/>
    <property type="match status" value="2"/>
</dbReference>
<dbReference type="SUPFAM" id="SSF63999">
    <property type="entry name" value="Thiamin pyrophosphokinase, catalytic domain"/>
    <property type="match status" value="1"/>
</dbReference>
<evidence type="ECO:0000256" key="3">
    <source>
        <dbReference type="ARBA" id="ARBA00022777"/>
    </source>
</evidence>
<feature type="domain" description="Thiamin pyrophosphokinase thiamin-binding" evidence="5">
    <location>
        <begin position="188"/>
        <end position="242"/>
    </location>
</feature>
<dbReference type="Pfam" id="PF04265">
    <property type="entry name" value="TPK_B1_binding"/>
    <property type="match status" value="1"/>
</dbReference>
<evidence type="ECO:0000259" key="5">
    <source>
        <dbReference type="Pfam" id="PF04265"/>
    </source>
</evidence>
<protein>
    <recommendedName>
        <fullName evidence="5">Thiamin pyrophosphokinase thiamin-binding domain-containing protein</fullName>
    </recommendedName>
</protein>
<reference evidence="7" key="1">
    <citation type="submission" date="2018-11" db="EMBL/GenBank/DDBJ databases">
        <title>Comparative genomics of Parolsenella catena and Libanicoccus massiliensis: Reclassification of Libanicoccus massiliensis as Parolsenella massiliensis comb. nov.</title>
        <authorList>
            <person name="Sakamoto M."/>
            <person name="Ikeyama N."/>
            <person name="Murakami T."/>
            <person name="Mori H."/>
            <person name="Yuki M."/>
            <person name="Ohkuma M."/>
        </authorList>
    </citation>
    <scope>NUCLEOTIDE SEQUENCE [LARGE SCALE GENOMIC DNA]</scope>
    <source>
        <strain evidence="7">JCM 31932</strain>
    </source>
</reference>
<dbReference type="GO" id="GO:0030975">
    <property type="term" value="F:thiamine binding"/>
    <property type="evidence" value="ECO:0007669"/>
    <property type="project" value="InterPro"/>
</dbReference>
<keyword evidence="4" id="KW-0067">ATP-binding</keyword>
<keyword evidence="7" id="KW-1185">Reference proteome</keyword>
<dbReference type="Proteomes" id="UP000273154">
    <property type="component" value="Chromosome"/>
</dbReference>
<dbReference type="EMBL" id="AP019367">
    <property type="protein sequence ID" value="BBH50328.1"/>
    <property type="molecule type" value="Genomic_DNA"/>
</dbReference>
<gene>
    <name evidence="6" type="ORF">Pcatena_09150</name>
</gene>
<sequence length="248" mass="26033">MRLLLVAGSPEPSSSSLVSRLAVEADQVLAIDRGAEACRVAGVVPDAFCGDADTVSAETLSWVREHAAGTPVSEGTLAVDPADDVRERPQIHGLHGDLGIRIFPPAKYDTDLSLGFACARQIAAERGEALDVTVTCASAGRMDHALAVFGVLASNADVAPVLVEDAFECRILAPNGVAVWEFGDECVGSHFSFVALADASVVSEQGMRWELDHFRVDALRDRGISNVIDAPGASITCHAGIVAAFLIR</sequence>
<evidence type="ECO:0000313" key="7">
    <source>
        <dbReference type="Proteomes" id="UP000273154"/>
    </source>
</evidence>
<proteinExistence type="predicted"/>
<evidence type="ECO:0000256" key="2">
    <source>
        <dbReference type="ARBA" id="ARBA00022741"/>
    </source>
</evidence>
<evidence type="ECO:0000256" key="1">
    <source>
        <dbReference type="ARBA" id="ARBA00022679"/>
    </source>
</evidence>
<evidence type="ECO:0000313" key="6">
    <source>
        <dbReference type="EMBL" id="BBH50328.1"/>
    </source>
</evidence>
<dbReference type="CDD" id="cd07995">
    <property type="entry name" value="TPK"/>
    <property type="match status" value="1"/>
</dbReference>
<dbReference type="GO" id="GO:0005524">
    <property type="term" value="F:ATP binding"/>
    <property type="evidence" value="ECO:0007669"/>
    <property type="project" value="UniProtKB-KW"/>
</dbReference>